<reference evidence="1 2" key="1">
    <citation type="submission" date="2020-04" db="EMBL/GenBank/DDBJ databases">
        <title>Perkinsus olseni comparative genomics.</title>
        <authorList>
            <person name="Bogema D.R."/>
        </authorList>
    </citation>
    <scope>NUCLEOTIDE SEQUENCE [LARGE SCALE GENOMIC DNA]</scope>
    <source>
        <strain evidence="1">00978-12</strain>
    </source>
</reference>
<organism evidence="1 2">
    <name type="scientific">Perkinsus olseni</name>
    <name type="common">Perkinsus atlanticus</name>
    <dbReference type="NCBI Taxonomy" id="32597"/>
    <lineage>
        <taxon>Eukaryota</taxon>
        <taxon>Sar</taxon>
        <taxon>Alveolata</taxon>
        <taxon>Perkinsozoa</taxon>
        <taxon>Perkinsea</taxon>
        <taxon>Perkinsida</taxon>
        <taxon>Perkinsidae</taxon>
        <taxon>Perkinsus</taxon>
    </lineage>
</organism>
<gene>
    <name evidence="1" type="ORF">FOZ60_017151</name>
</gene>
<dbReference type="Proteomes" id="UP000541610">
    <property type="component" value="Unassembled WGS sequence"/>
</dbReference>
<feature type="non-terminal residue" evidence="1">
    <location>
        <position position="149"/>
    </location>
</feature>
<accession>A0A7J6N2M9</accession>
<protein>
    <submittedName>
        <fullName evidence="1">Uncharacterized protein</fullName>
    </submittedName>
</protein>
<sequence length="149" mass="16442">MAVAPEWHKKMAEQQSSGLDLKASVGWLATANVPLQIEADIIALRTLSIATRAYPVEQDDPILFILPRKLEYYRPDIIAAIKSRRLVLVIEIAVCADHSVVKKEGEKRSNVKLVPVVIGVTGAVTKSLPRMLKDAFLGDVDIRTCQRVA</sequence>
<proteinExistence type="predicted"/>
<evidence type="ECO:0000313" key="1">
    <source>
        <dbReference type="EMBL" id="KAF4677847.1"/>
    </source>
</evidence>
<comment type="caution">
    <text evidence="1">The sequence shown here is derived from an EMBL/GenBank/DDBJ whole genome shotgun (WGS) entry which is preliminary data.</text>
</comment>
<evidence type="ECO:0000313" key="2">
    <source>
        <dbReference type="Proteomes" id="UP000541610"/>
    </source>
</evidence>
<name>A0A7J6N2M9_PEROL</name>
<dbReference type="OrthoDB" id="6747990at2759"/>
<dbReference type="AlphaFoldDB" id="A0A7J6N2M9"/>
<dbReference type="EMBL" id="JABANP010000951">
    <property type="protein sequence ID" value="KAF4677847.1"/>
    <property type="molecule type" value="Genomic_DNA"/>
</dbReference>